<keyword evidence="3" id="KW-1185">Reference proteome</keyword>
<evidence type="ECO:0000313" key="2">
    <source>
        <dbReference type="EMBL" id="THJ74544.1"/>
    </source>
</evidence>
<gene>
    <name evidence="2" type="ORF">E7Y31_10830</name>
</gene>
<dbReference type="RefSeq" id="WP_136448046.1">
    <property type="nucleotide sequence ID" value="NZ_CADCWT010000156.1"/>
</dbReference>
<name>A0A4S5EQB9_9ACTN</name>
<accession>A0A4S5EQB9</accession>
<dbReference type="EMBL" id="SSXH01000222">
    <property type="protein sequence ID" value="THJ74544.1"/>
    <property type="molecule type" value="Genomic_DNA"/>
</dbReference>
<organism evidence="2 3">
    <name type="scientific">Candidatus Frankia alpina</name>
    <dbReference type="NCBI Taxonomy" id="2699483"/>
    <lineage>
        <taxon>Bacteria</taxon>
        <taxon>Bacillati</taxon>
        <taxon>Actinomycetota</taxon>
        <taxon>Actinomycetes</taxon>
        <taxon>Frankiales</taxon>
        <taxon>Frankiaceae</taxon>
        <taxon>Frankia</taxon>
    </lineage>
</organism>
<reference evidence="2 3" key="1">
    <citation type="submission" date="2019-04" db="EMBL/GenBank/DDBJ databases">
        <title>Draft genome sequences for three unisolated Alnus-infective Frankia Sp+ strains, AgTrS, AiOr and AvVan, the first sequenced Frankia strains able to sporulate in-planta.</title>
        <authorList>
            <person name="Bethencourt L."/>
            <person name="Vautrin F."/>
            <person name="Taib N."/>
            <person name="Dubost A."/>
            <person name="Castro-Garcia L."/>
            <person name="Imbaud O."/>
            <person name="Abrouk D."/>
            <person name="Fournier P."/>
            <person name="Briolay J."/>
            <person name="Nguyen A."/>
            <person name="Normand P."/>
            <person name="Fernandez M.P."/>
            <person name="Brochier-Armanet C."/>
            <person name="Herrera-Belaroussi A."/>
        </authorList>
    </citation>
    <scope>NUCLEOTIDE SEQUENCE [LARGE SCALE GENOMIC DNA]</scope>
    <source>
        <strain evidence="2 3">AvVan</strain>
    </source>
</reference>
<comment type="caution">
    <text evidence="2">The sequence shown here is derived from an EMBL/GenBank/DDBJ whole genome shotgun (WGS) entry which is preliminary data.</text>
</comment>
<sequence length="62" mass="6353">MSTVDPPATPAACDYCTDAPVVAHPDIAICQTHLPDEPDYGPGGSGYRAARRAARKANGGAK</sequence>
<feature type="region of interest" description="Disordered" evidence="1">
    <location>
        <begin position="35"/>
        <end position="62"/>
    </location>
</feature>
<dbReference type="Proteomes" id="UP000305282">
    <property type="component" value="Unassembled WGS sequence"/>
</dbReference>
<evidence type="ECO:0000313" key="3">
    <source>
        <dbReference type="Proteomes" id="UP000305282"/>
    </source>
</evidence>
<protein>
    <submittedName>
        <fullName evidence="2">Uncharacterized protein</fullName>
    </submittedName>
</protein>
<evidence type="ECO:0000256" key="1">
    <source>
        <dbReference type="SAM" id="MobiDB-lite"/>
    </source>
</evidence>
<proteinExistence type="predicted"/>
<dbReference type="AlphaFoldDB" id="A0A4S5EQB9"/>